<proteinExistence type="predicted"/>
<keyword evidence="1" id="KW-0812">Transmembrane</keyword>
<accession>A0A9P5NP93</accession>
<evidence type="ECO:0000256" key="1">
    <source>
        <dbReference type="SAM" id="Phobius"/>
    </source>
</evidence>
<dbReference type="OrthoDB" id="3048934at2759"/>
<evidence type="ECO:0000313" key="2">
    <source>
        <dbReference type="EMBL" id="KAF8898218.1"/>
    </source>
</evidence>
<protein>
    <submittedName>
        <fullName evidence="2">Uncharacterized protein</fullName>
    </submittedName>
</protein>
<comment type="caution">
    <text evidence="2">The sequence shown here is derived from an EMBL/GenBank/DDBJ whole genome shotgun (WGS) entry which is preliminary data.</text>
</comment>
<sequence>MNGTIGQYTCGLISGGSGGSGRTLAEGVRVVSNSSSLHRVVYADDQTAILVPNTLPGNITYTAQTMGVKSQCVSVTRQCAVGTQSGGLIDYGPDAALNINCTKSGVKFNATAQDQTALCALDTQGNCIYGWNIPSNPFTAGDIVTSNAYLNASEDTYNGNTGWFVHGNNGAWNVVYCNVTALQVTYTYASSRFLFRSSTPASLFAAQRMMSGGLVNIAGNTVISAAVDGAGLQTSTTYEQAYALELSRQMLARGAYIYEPVDVEQIASENLVNGSDLQVIPLVLFIAALIVFACQTIYISIRVILAAQGVQYVRLAALYLSSPVATVQSLYGHQDPLKTWETDSMERFGPETEADRLRIGPTPLSINGQPGSAFVVTKG</sequence>
<keyword evidence="1" id="KW-0472">Membrane</keyword>
<feature type="transmembrane region" description="Helical" evidence="1">
    <location>
        <begin position="279"/>
        <end position="305"/>
    </location>
</feature>
<gene>
    <name evidence="2" type="ORF">CPB84DRAFT_1780608</name>
</gene>
<organism evidence="2 3">
    <name type="scientific">Gymnopilus junonius</name>
    <name type="common">Spectacular rustgill mushroom</name>
    <name type="synonym">Gymnopilus spectabilis subsp. junonius</name>
    <dbReference type="NCBI Taxonomy" id="109634"/>
    <lineage>
        <taxon>Eukaryota</taxon>
        <taxon>Fungi</taxon>
        <taxon>Dikarya</taxon>
        <taxon>Basidiomycota</taxon>
        <taxon>Agaricomycotina</taxon>
        <taxon>Agaricomycetes</taxon>
        <taxon>Agaricomycetidae</taxon>
        <taxon>Agaricales</taxon>
        <taxon>Agaricineae</taxon>
        <taxon>Hymenogastraceae</taxon>
        <taxon>Gymnopilus</taxon>
    </lineage>
</organism>
<dbReference type="Proteomes" id="UP000724874">
    <property type="component" value="Unassembled WGS sequence"/>
</dbReference>
<evidence type="ECO:0000313" key="3">
    <source>
        <dbReference type="Proteomes" id="UP000724874"/>
    </source>
</evidence>
<keyword evidence="3" id="KW-1185">Reference proteome</keyword>
<name>A0A9P5NP93_GYMJU</name>
<keyword evidence="1" id="KW-1133">Transmembrane helix</keyword>
<dbReference type="EMBL" id="JADNYJ010000054">
    <property type="protein sequence ID" value="KAF8898218.1"/>
    <property type="molecule type" value="Genomic_DNA"/>
</dbReference>
<dbReference type="AlphaFoldDB" id="A0A9P5NP93"/>
<reference evidence="2" key="1">
    <citation type="submission" date="2020-11" db="EMBL/GenBank/DDBJ databases">
        <authorList>
            <consortium name="DOE Joint Genome Institute"/>
            <person name="Ahrendt S."/>
            <person name="Riley R."/>
            <person name="Andreopoulos W."/>
            <person name="LaButti K."/>
            <person name="Pangilinan J."/>
            <person name="Ruiz-duenas F.J."/>
            <person name="Barrasa J.M."/>
            <person name="Sanchez-Garcia M."/>
            <person name="Camarero S."/>
            <person name="Miyauchi S."/>
            <person name="Serrano A."/>
            <person name="Linde D."/>
            <person name="Babiker R."/>
            <person name="Drula E."/>
            <person name="Ayuso-Fernandez I."/>
            <person name="Pacheco R."/>
            <person name="Padilla G."/>
            <person name="Ferreira P."/>
            <person name="Barriuso J."/>
            <person name="Kellner H."/>
            <person name="Castanera R."/>
            <person name="Alfaro M."/>
            <person name="Ramirez L."/>
            <person name="Pisabarro A.G."/>
            <person name="Kuo A."/>
            <person name="Tritt A."/>
            <person name="Lipzen A."/>
            <person name="He G."/>
            <person name="Yan M."/>
            <person name="Ng V."/>
            <person name="Cullen D."/>
            <person name="Martin F."/>
            <person name="Rosso M.-N."/>
            <person name="Henrissat B."/>
            <person name="Hibbett D."/>
            <person name="Martinez A.T."/>
            <person name="Grigoriev I.V."/>
        </authorList>
    </citation>
    <scope>NUCLEOTIDE SEQUENCE</scope>
    <source>
        <strain evidence="2">AH 44721</strain>
    </source>
</reference>